<dbReference type="EMBL" id="BART01027061">
    <property type="protein sequence ID" value="GAG90298.1"/>
    <property type="molecule type" value="Genomic_DNA"/>
</dbReference>
<keyword evidence="1" id="KW-0472">Membrane</keyword>
<feature type="non-terminal residue" evidence="2">
    <location>
        <position position="57"/>
    </location>
</feature>
<protein>
    <submittedName>
        <fullName evidence="2">Uncharacterized protein</fullName>
    </submittedName>
</protein>
<dbReference type="AlphaFoldDB" id="X1C1H1"/>
<proteinExistence type="predicted"/>
<reference evidence="2" key="1">
    <citation type="journal article" date="2014" name="Front. Microbiol.">
        <title>High frequency of phylogenetically diverse reductive dehalogenase-homologous genes in deep subseafloor sedimentary metagenomes.</title>
        <authorList>
            <person name="Kawai M."/>
            <person name="Futagami T."/>
            <person name="Toyoda A."/>
            <person name="Takaki Y."/>
            <person name="Nishi S."/>
            <person name="Hori S."/>
            <person name="Arai W."/>
            <person name="Tsubouchi T."/>
            <person name="Morono Y."/>
            <person name="Uchiyama I."/>
            <person name="Ito T."/>
            <person name="Fujiyama A."/>
            <person name="Inagaki F."/>
            <person name="Takami H."/>
        </authorList>
    </citation>
    <scope>NUCLEOTIDE SEQUENCE</scope>
    <source>
        <strain evidence="2">Expedition CK06-06</strain>
    </source>
</reference>
<organism evidence="2">
    <name type="scientific">marine sediment metagenome</name>
    <dbReference type="NCBI Taxonomy" id="412755"/>
    <lineage>
        <taxon>unclassified sequences</taxon>
        <taxon>metagenomes</taxon>
        <taxon>ecological metagenomes</taxon>
    </lineage>
</organism>
<evidence type="ECO:0000256" key="1">
    <source>
        <dbReference type="SAM" id="Phobius"/>
    </source>
</evidence>
<evidence type="ECO:0000313" key="2">
    <source>
        <dbReference type="EMBL" id="GAG90298.1"/>
    </source>
</evidence>
<name>X1C1H1_9ZZZZ</name>
<feature type="transmembrane region" description="Helical" evidence="1">
    <location>
        <begin position="20"/>
        <end position="40"/>
    </location>
</feature>
<accession>X1C1H1</accession>
<gene>
    <name evidence="2" type="ORF">S01H4_48072</name>
</gene>
<keyword evidence="1" id="KW-1133">Transmembrane helix</keyword>
<sequence length="57" mass="6331">MFISFLIEWCLEAMKTGEACVSVCLPLGTALLIVAIYVTLRRAQGRKDSDPWKVDDG</sequence>
<keyword evidence="1" id="KW-0812">Transmembrane</keyword>
<comment type="caution">
    <text evidence="2">The sequence shown here is derived from an EMBL/GenBank/DDBJ whole genome shotgun (WGS) entry which is preliminary data.</text>
</comment>